<gene>
    <name evidence="8 9" type="primary">LOC110986060</name>
</gene>
<sequence>MAYVVDFRSDTVTKPCADMRKAMFEAEVGDDVFNDDPTVKKLEETVAKMLNKEAALFVPSGTMSNLVAVMAHCQGRGEEVLLGDQCHIMLYEQGGISQFAGVNPRTVVNKPDGTFDLHEAKSKIRMDNIHFPRTRLICIENTHNFAGGRVIPMAFIQKVKELADSHHLLVHLDGARLMNAVIATGTTPDAITKYCDSVSICLSKGLGAPVGSCLAGNKEFIKRARRHRKALGGGMRQAGVLAAAGLVALEKGIPRLKTDHENAKRLAQGIIDLKCSSVTCDLAATETNMVYLYMGEGVSVMSFYRLCDTVLEGEEEELGQAIKVRICPMSDRCIRAAIHHHITAEHVAMALKKIAFVDKLFQNGEVAKHLPKD</sequence>
<keyword evidence="7" id="KW-1185">Reference proteome</keyword>
<evidence type="ECO:0000313" key="9">
    <source>
        <dbReference type="RefSeq" id="XP_022103355.1"/>
    </source>
</evidence>
<dbReference type="FunFam" id="3.40.640.10:FF:000030">
    <property type="entry name" value="Low-specificity L-threonine aldolase"/>
    <property type="match status" value="1"/>
</dbReference>
<evidence type="ECO:0000259" key="6">
    <source>
        <dbReference type="Pfam" id="PF01212"/>
    </source>
</evidence>
<organism evidence="7 8">
    <name type="scientific">Acanthaster planci</name>
    <name type="common">Crown-of-thorns starfish</name>
    <dbReference type="NCBI Taxonomy" id="133434"/>
    <lineage>
        <taxon>Eukaryota</taxon>
        <taxon>Metazoa</taxon>
        <taxon>Echinodermata</taxon>
        <taxon>Eleutherozoa</taxon>
        <taxon>Asterozoa</taxon>
        <taxon>Asteroidea</taxon>
        <taxon>Valvatacea</taxon>
        <taxon>Valvatida</taxon>
        <taxon>Acanthasteridae</taxon>
        <taxon>Acanthaster</taxon>
    </lineage>
</organism>
<dbReference type="AlphaFoldDB" id="A0A8B7ZCF7"/>
<dbReference type="GeneID" id="110986060"/>
<comment type="cofactor">
    <cofactor evidence="1">
        <name>pyridoxal 5'-phosphate</name>
        <dbReference type="ChEBI" id="CHEBI:597326"/>
    </cofactor>
</comment>
<dbReference type="Gene3D" id="3.90.1150.10">
    <property type="entry name" value="Aspartate Aminotransferase, domain 1"/>
    <property type="match status" value="1"/>
</dbReference>
<dbReference type="InterPro" id="IPR015422">
    <property type="entry name" value="PyrdxlP-dep_Trfase_small"/>
</dbReference>
<dbReference type="GO" id="GO:0005829">
    <property type="term" value="C:cytosol"/>
    <property type="evidence" value="ECO:0007669"/>
    <property type="project" value="TreeGrafter"/>
</dbReference>
<dbReference type="InterPro" id="IPR001597">
    <property type="entry name" value="ArAA_b-elim_lyase/Thr_aldolase"/>
</dbReference>
<dbReference type="Pfam" id="PF01212">
    <property type="entry name" value="Beta_elim_lyase"/>
    <property type="match status" value="1"/>
</dbReference>
<dbReference type="InterPro" id="IPR015421">
    <property type="entry name" value="PyrdxlP-dep_Trfase_major"/>
</dbReference>
<evidence type="ECO:0000256" key="5">
    <source>
        <dbReference type="PIRSR" id="PIRSR017617-1"/>
    </source>
</evidence>
<keyword evidence="3" id="KW-0663">Pyridoxal phosphate</keyword>
<evidence type="ECO:0000256" key="3">
    <source>
        <dbReference type="ARBA" id="ARBA00022898"/>
    </source>
</evidence>
<dbReference type="InterPro" id="IPR015424">
    <property type="entry name" value="PyrdxlP-dep_Trfase"/>
</dbReference>
<comment type="similarity">
    <text evidence="2">Belongs to the threonine aldolase family.</text>
</comment>
<evidence type="ECO:0000256" key="4">
    <source>
        <dbReference type="ARBA" id="ARBA00023239"/>
    </source>
</evidence>
<dbReference type="KEGG" id="aplc:110986060"/>
<dbReference type="NCBIfam" id="NF007825">
    <property type="entry name" value="PRK10534.1"/>
    <property type="match status" value="1"/>
</dbReference>
<dbReference type="OMA" id="VQTNIVI"/>
<dbReference type="RefSeq" id="XP_022103353.1">
    <property type="nucleotide sequence ID" value="XM_022247661.1"/>
</dbReference>
<evidence type="ECO:0000256" key="1">
    <source>
        <dbReference type="ARBA" id="ARBA00001933"/>
    </source>
</evidence>
<dbReference type="GO" id="GO:0006545">
    <property type="term" value="P:glycine biosynthetic process"/>
    <property type="evidence" value="ECO:0007669"/>
    <property type="project" value="TreeGrafter"/>
</dbReference>
<evidence type="ECO:0000313" key="7">
    <source>
        <dbReference type="Proteomes" id="UP000694845"/>
    </source>
</evidence>
<accession>A0A8B7ZCF7</accession>
<dbReference type="Gene3D" id="3.40.640.10">
    <property type="entry name" value="Type I PLP-dependent aspartate aminotransferase-like (Major domain)"/>
    <property type="match status" value="1"/>
</dbReference>
<keyword evidence="4" id="KW-0456">Lyase</keyword>
<dbReference type="OrthoDB" id="10261951at2759"/>
<evidence type="ECO:0000256" key="2">
    <source>
        <dbReference type="ARBA" id="ARBA00006966"/>
    </source>
</evidence>
<dbReference type="CDD" id="cd06502">
    <property type="entry name" value="TA_like"/>
    <property type="match status" value="1"/>
</dbReference>
<feature type="modified residue" description="N6-(pyridoxal phosphate)lysine" evidence="5">
    <location>
        <position position="204"/>
    </location>
</feature>
<dbReference type="SUPFAM" id="SSF53383">
    <property type="entry name" value="PLP-dependent transferases"/>
    <property type="match status" value="1"/>
</dbReference>
<proteinExistence type="inferred from homology"/>
<evidence type="ECO:0000313" key="8">
    <source>
        <dbReference type="RefSeq" id="XP_022103353.1"/>
    </source>
</evidence>
<reference evidence="8 9" key="1">
    <citation type="submission" date="2025-04" db="UniProtKB">
        <authorList>
            <consortium name="RefSeq"/>
        </authorList>
    </citation>
    <scope>IDENTIFICATION</scope>
</reference>
<feature type="domain" description="Aromatic amino acid beta-eliminating lyase/threonine aldolase" evidence="6">
    <location>
        <begin position="6"/>
        <end position="292"/>
    </location>
</feature>
<dbReference type="RefSeq" id="XP_022103355.1">
    <property type="nucleotide sequence ID" value="XM_022247663.1"/>
</dbReference>
<dbReference type="InterPro" id="IPR023603">
    <property type="entry name" value="Low_specificity_L-TA-like"/>
</dbReference>
<protein>
    <submittedName>
        <fullName evidence="8 9">Probable low-specificity L-threonine aldolase 1 isoform X1</fullName>
    </submittedName>
</protein>
<name>A0A8B7ZCF7_ACAPL</name>
<dbReference type="PANTHER" id="PTHR48097:SF9">
    <property type="entry name" value="L-THREONINE ALDOLASE"/>
    <property type="match status" value="1"/>
</dbReference>
<dbReference type="NCBIfam" id="NF041359">
    <property type="entry name" value="GntG_guanitoxin"/>
    <property type="match status" value="1"/>
</dbReference>
<dbReference type="PANTHER" id="PTHR48097">
    <property type="entry name" value="L-THREONINE ALDOLASE-RELATED"/>
    <property type="match status" value="1"/>
</dbReference>
<dbReference type="GO" id="GO:0006567">
    <property type="term" value="P:L-threonine catabolic process"/>
    <property type="evidence" value="ECO:0007669"/>
    <property type="project" value="TreeGrafter"/>
</dbReference>
<dbReference type="PIRSF" id="PIRSF017617">
    <property type="entry name" value="Thr_aldolase"/>
    <property type="match status" value="1"/>
</dbReference>
<dbReference type="Proteomes" id="UP000694845">
    <property type="component" value="Unplaced"/>
</dbReference>
<dbReference type="GO" id="GO:0008732">
    <property type="term" value="F:L-allo-threonine aldolase activity"/>
    <property type="evidence" value="ECO:0007669"/>
    <property type="project" value="TreeGrafter"/>
</dbReference>